<dbReference type="CDD" id="cd00761">
    <property type="entry name" value="Glyco_tranf_GTA_type"/>
    <property type="match status" value="1"/>
</dbReference>
<sequence>MSTPFRFERPENLEILARPKLTVAIVIACRGGQEKLDLVLASLAQQSYPASLTKLYIIDDGSEPPIKLPKIRPKRSQVIQFKNKSGHWGKTAATNGSLSKVKEDVIWFVDGDMVFDPDHLAHHMKWHHESDDYVVLGWKRFVAQWDYTPQALSKALAAGKFMDLHEQSWGKELWEARIERTKELTRPGVEGYRSLVGATFSMRNTQWKRVGGYNPQLITGEDVELGWRVFTSGLRLVPDRQAHSWHLGYSTVEENKEIIHRHNDPTLAQFIPQMHTIRARQNFDWKVATYQLLVDVRNSNLSKLLNQIDQLVGLVGTSVEIKLLAPWVTLQERYSPVADDFADIREIYNWVKGDSKFGFIDIDSNAELTIDYLLSLFAHSPTPYYLFTDGDFAINLKDLVDSLLISEEGLLGVASKDDRRAFALFAPALARAARTKGNLYKNISSQWGVRWITEERFLELNQGKKSRVKRFGRYLKREGKKVNSPRQLLIFIKKLVSLVLRKVLKSG</sequence>
<dbReference type="Gene3D" id="3.90.550.10">
    <property type="entry name" value="Spore Coat Polysaccharide Biosynthesis Protein SpsA, Chain A"/>
    <property type="match status" value="1"/>
</dbReference>
<organism evidence="5">
    <name type="scientific">freshwater metagenome</name>
    <dbReference type="NCBI Taxonomy" id="449393"/>
    <lineage>
        <taxon>unclassified sequences</taxon>
        <taxon>metagenomes</taxon>
        <taxon>ecological metagenomes</taxon>
    </lineage>
</organism>
<dbReference type="SUPFAM" id="SSF53448">
    <property type="entry name" value="Nucleotide-diphospho-sugar transferases"/>
    <property type="match status" value="1"/>
</dbReference>
<keyword evidence="2" id="KW-0328">Glycosyltransferase</keyword>
<keyword evidence="3" id="KW-0808">Transferase</keyword>
<gene>
    <name evidence="5" type="ORF">UFOPK1683_00317</name>
</gene>
<dbReference type="PANTHER" id="PTHR43179">
    <property type="entry name" value="RHAMNOSYLTRANSFERASE WBBL"/>
    <property type="match status" value="1"/>
</dbReference>
<dbReference type="AlphaFoldDB" id="A0A6J6DN49"/>
<feature type="domain" description="Glycosyltransferase 2-like" evidence="4">
    <location>
        <begin position="25"/>
        <end position="147"/>
    </location>
</feature>
<name>A0A6J6DN49_9ZZZZ</name>
<evidence type="ECO:0000259" key="4">
    <source>
        <dbReference type="Pfam" id="PF00535"/>
    </source>
</evidence>
<accession>A0A6J6DN49</accession>
<dbReference type="InterPro" id="IPR001173">
    <property type="entry name" value="Glyco_trans_2-like"/>
</dbReference>
<dbReference type="GO" id="GO:0016757">
    <property type="term" value="F:glycosyltransferase activity"/>
    <property type="evidence" value="ECO:0007669"/>
    <property type="project" value="UniProtKB-KW"/>
</dbReference>
<dbReference type="EMBL" id="CAEZTL010000017">
    <property type="protein sequence ID" value="CAB4564405.1"/>
    <property type="molecule type" value="Genomic_DNA"/>
</dbReference>
<evidence type="ECO:0000256" key="3">
    <source>
        <dbReference type="ARBA" id="ARBA00022679"/>
    </source>
</evidence>
<evidence type="ECO:0000313" key="5">
    <source>
        <dbReference type="EMBL" id="CAB4564405.1"/>
    </source>
</evidence>
<reference evidence="5" key="1">
    <citation type="submission" date="2020-05" db="EMBL/GenBank/DDBJ databases">
        <authorList>
            <person name="Chiriac C."/>
            <person name="Salcher M."/>
            <person name="Ghai R."/>
            <person name="Kavagutti S V."/>
        </authorList>
    </citation>
    <scope>NUCLEOTIDE SEQUENCE</scope>
</reference>
<proteinExistence type="inferred from homology"/>
<evidence type="ECO:0000256" key="1">
    <source>
        <dbReference type="ARBA" id="ARBA00006739"/>
    </source>
</evidence>
<dbReference type="InterPro" id="IPR029044">
    <property type="entry name" value="Nucleotide-diphossugar_trans"/>
</dbReference>
<evidence type="ECO:0000256" key="2">
    <source>
        <dbReference type="ARBA" id="ARBA00022676"/>
    </source>
</evidence>
<comment type="similarity">
    <text evidence="1">Belongs to the glycosyltransferase 2 family.</text>
</comment>
<protein>
    <submittedName>
        <fullName evidence="5">Unannotated protein</fullName>
    </submittedName>
</protein>
<dbReference type="PANTHER" id="PTHR43179:SF12">
    <property type="entry name" value="GALACTOFURANOSYLTRANSFERASE GLFT2"/>
    <property type="match status" value="1"/>
</dbReference>
<dbReference type="Pfam" id="PF00535">
    <property type="entry name" value="Glycos_transf_2"/>
    <property type="match status" value="1"/>
</dbReference>